<name>A0AAJ5BE46_MYRPR</name>
<dbReference type="EMBL" id="FOFY01000007">
    <property type="protein sequence ID" value="SEQ92676.1"/>
    <property type="molecule type" value="Genomic_DNA"/>
</dbReference>
<dbReference type="Proteomes" id="UP000183496">
    <property type="component" value="Unassembled WGS sequence"/>
</dbReference>
<dbReference type="AlphaFoldDB" id="A0AAJ5BE46"/>
<comment type="caution">
    <text evidence="1">The sequence shown here is derived from an EMBL/GenBank/DDBJ whole genome shotgun (WGS) entry which is preliminary data.</text>
</comment>
<gene>
    <name evidence="1" type="ORF">SAMN04488089_107133</name>
</gene>
<protein>
    <submittedName>
        <fullName evidence="1">RHS repeat-associated core domain-containing protein</fullName>
    </submittedName>
</protein>
<sequence>MSIFLSVDPLAEKFVGWNPYNYTMNNPINLTDPTGMAPEDFVQRKDGSIYWDNKANDQVSTKAEETYHLLLIVL</sequence>
<organism evidence="1 2">
    <name type="scientific">Myroides profundi</name>
    <dbReference type="NCBI Taxonomy" id="480520"/>
    <lineage>
        <taxon>Bacteria</taxon>
        <taxon>Pseudomonadati</taxon>
        <taxon>Bacteroidota</taxon>
        <taxon>Flavobacteriia</taxon>
        <taxon>Flavobacteriales</taxon>
        <taxon>Flavobacteriaceae</taxon>
        <taxon>Myroides</taxon>
    </lineage>
</organism>
<proteinExistence type="predicted"/>
<keyword evidence="2" id="KW-1185">Reference proteome</keyword>
<reference evidence="1 2" key="1">
    <citation type="submission" date="2016-10" db="EMBL/GenBank/DDBJ databases">
        <authorList>
            <person name="Varghese N."/>
            <person name="Submissions S."/>
        </authorList>
    </citation>
    <scope>NUCLEOTIDE SEQUENCE [LARGE SCALE GENOMIC DNA]</scope>
    <source>
        <strain evidence="2">DSM 19823 / KCTC 23066 / CCTCC M 208030 / D25</strain>
    </source>
</reference>
<dbReference type="Gene3D" id="2.180.10.10">
    <property type="entry name" value="RHS repeat-associated core"/>
    <property type="match status" value="1"/>
</dbReference>
<evidence type="ECO:0000313" key="2">
    <source>
        <dbReference type="Proteomes" id="UP000183496"/>
    </source>
</evidence>
<dbReference type="NCBIfam" id="TIGR03696">
    <property type="entry name" value="Rhs_assc_core"/>
    <property type="match status" value="1"/>
</dbReference>
<evidence type="ECO:0000313" key="1">
    <source>
        <dbReference type="EMBL" id="SEQ92676.1"/>
    </source>
</evidence>
<accession>A0AAJ5BE46</accession>
<dbReference type="RefSeq" id="WP_041890620.1">
    <property type="nucleotide sequence ID" value="NZ_CP010817.1"/>
</dbReference>
<dbReference type="InterPro" id="IPR022385">
    <property type="entry name" value="Rhs_assc_core"/>
</dbReference>